<feature type="compositionally biased region" description="Basic and acidic residues" evidence="2">
    <location>
        <begin position="565"/>
        <end position="575"/>
    </location>
</feature>
<reference evidence="4 5" key="1">
    <citation type="submission" date="2018-01" db="EMBL/GenBank/DDBJ databases">
        <title>Harnessing the power of phylogenomics to disentangle the directionality and signatures of interkingdom host jumping in the parasitic fungal genus Tolypocladium.</title>
        <authorList>
            <person name="Quandt C.A."/>
            <person name="Patterson W."/>
            <person name="Spatafora J.W."/>
        </authorList>
    </citation>
    <scope>NUCLEOTIDE SEQUENCE [LARGE SCALE GENOMIC DNA]</scope>
    <source>
        <strain evidence="4 5">NRBC 100945</strain>
    </source>
</reference>
<feature type="compositionally biased region" description="Polar residues" evidence="2">
    <location>
        <begin position="1192"/>
        <end position="1203"/>
    </location>
</feature>
<evidence type="ECO:0000313" key="4">
    <source>
        <dbReference type="EMBL" id="POR36517.1"/>
    </source>
</evidence>
<dbReference type="Proteomes" id="UP000237481">
    <property type="component" value="Unassembled WGS sequence"/>
</dbReference>
<evidence type="ECO:0000259" key="3">
    <source>
        <dbReference type="Pfam" id="PF25812"/>
    </source>
</evidence>
<feature type="compositionally biased region" description="Low complexity" evidence="2">
    <location>
        <begin position="527"/>
        <end position="542"/>
    </location>
</feature>
<keyword evidence="5" id="KW-1185">Reference proteome</keyword>
<dbReference type="STRING" id="94208.A0A2S4L292"/>
<dbReference type="InterPro" id="IPR025337">
    <property type="entry name" value="Questin_oxidase-like"/>
</dbReference>
<sequence length="1330" mass="146938">MGRRHPINGSVLSSIPLGHLDKSHSNMSGFLSYVPIASRLVGSDPKPRAINLPSVEIHQIETNPDRRARCLKHLLKANHVNYSIVYNNLRFNNHNPHLLSTAYLLGASEPQLQDIYEAEIKELEPWTPSPAELMDLDWRDFLGDKRYQRAYVDYFEDKLAMEFAYDWKQEIQHFLFSGDEPLFRGLIGGLGHPLIHLGYAYEMDCKEIAMESLGLACIQHNFLHKYIANTAYTKPSPLTSNSPLDLLIQMSKDDRFKRLPEKLDFLELEALFAKHGDLFMEYWNAWEMDDPVKQFQLSQEAATALLVTSVKPGTHAYNFFLVHLLTASHAVRVLLPFVPPQHHITLVREWWLLVIAVFIIEGRPLPDPVNLEKDISGRNWEYVQKQALASRWLTDAHFIKAIRAMKEAAKTWGDSNEGYLRAAVTFVDNFEGWAARPPPHPTLGSDALPHATICPIRRIRPIWKPQGASASVALMAPPAKRRRQNPVEESDDDDEPPRTNTLANYLLSSPSSPSKNRIPSASPSPVKSRIGAGSSSAAPSPSKSRRAPTQKNGTSSSSKKARVAGKNEEKGRTADLKTLFSKQAQRATRAGTSNDKRSTPIDDIISDPISEDDEISELKASSSSLVGQHARKRLRGGAELASAEAPSASQRFLRPPKPAGSDALNDDLRPWSERFGPKNLDELVVHKKKVSDVRRWLEDVIAGRLRQRVLILKGAAGAGKTTTIRLLARDMGCELLEWKNPTGASGTGFVSTSAQFDEFLGRGGKFGTLDMEAPLTSTPMSSNGINQDHTKRIILIEEFPNTFSRSSTTLNSFRSSILHYLAAHTPSLTMFGKRSQLEPIKPVVLVISETLLTTTSASADSLTAHRLLGPDILRHPGVGVIEFNAVAPTLLAKALELIVQKEARKSGRRRTPGPQVLKRLGEIGDIRSAISSLEFLCLKGDQEADWGAKVAFTKQKKGARDGIGLTKGETESLELISQREASLGIFHAVGKVVHNKRDEAPPPGDTVEDLPTYLSRFSRPKRSEVSVDTLIDETGTDTQTFISALHENYILSCESTGPMDLSTPMDYVNECIEYLSLSDLLCSSRDVFFGGRGGFSGRDAGSQLLRQDEMTFQVAVRGMLFSLPNPVKRKTTTMSKGIDAFRMFYPTSLKLWRAKEEVEGLIDAWSSKVLKGEGQLPTKNLTDGANAFRKPQASSGDTSWMQRQQQAKAAASKASEPQDDAQDGPPLLSLGSAARREMLLDRLPYMAHIARARKSSIRPRDLEKIVSFNGIAAANEESDAEDDAVSGEAWATDKPSEEASPRKKSTGIKEGAVSGMLAQKLVLSDDDIED</sequence>
<dbReference type="GO" id="GO:0016491">
    <property type="term" value="F:oxidoreductase activity"/>
    <property type="evidence" value="ECO:0007669"/>
    <property type="project" value="UniProtKB-KW"/>
</dbReference>
<dbReference type="InterPro" id="IPR057927">
    <property type="entry name" value="RAD24-like_helical"/>
</dbReference>
<dbReference type="Pfam" id="PF25812">
    <property type="entry name" value="RAD24_helical"/>
    <property type="match status" value="1"/>
</dbReference>
<name>A0A2S4L292_9HYPO</name>
<dbReference type="OrthoDB" id="10265971at2759"/>
<feature type="region of interest" description="Disordered" evidence="2">
    <location>
        <begin position="473"/>
        <end position="610"/>
    </location>
</feature>
<gene>
    <name evidence="4" type="ORF">TPAR_03207</name>
</gene>
<evidence type="ECO:0000256" key="2">
    <source>
        <dbReference type="SAM" id="MobiDB-lite"/>
    </source>
</evidence>
<keyword evidence="1" id="KW-0560">Oxidoreductase</keyword>
<dbReference type="InterPro" id="IPR027417">
    <property type="entry name" value="P-loop_NTPase"/>
</dbReference>
<feature type="region of interest" description="Disordered" evidence="2">
    <location>
        <begin position="1276"/>
        <end position="1311"/>
    </location>
</feature>
<protein>
    <submittedName>
        <fullName evidence="4">Cell cycle checkpoint protein RAD17</fullName>
    </submittedName>
</protein>
<feature type="compositionally biased region" description="Low complexity" evidence="2">
    <location>
        <begin position="1204"/>
        <end position="1215"/>
    </location>
</feature>
<dbReference type="PANTHER" id="PTHR35870">
    <property type="entry name" value="PROTEIN, PUTATIVE (AFU_ORTHOLOGUE AFUA_5G03330)-RELATED"/>
    <property type="match status" value="1"/>
</dbReference>
<dbReference type="SUPFAM" id="SSF52540">
    <property type="entry name" value="P-loop containing nucleoside triphosphate hydrolases"/>
    <property type="match status" value="1"/>
</dbReference>
<dbReference type="Pfam" id="PF14027">
    <property type="entry name" value="Questin_oxidase"/>
    <property type="match status" value="1"/>
</dbReference>
<dbReference type="PANTHER" id="PTHR35870:SF6">
    <property type="entry name" value="MGS207 PROTEIN"/>
    <property type="match status" value="1"/>
</dbReference>
<proteinExistence type="predicted"/>
<evidence type="ECO:0000256" key="1">
    <source>
        <dbReference type="ARBA" id="ARBA00023002"/>
    </source>
</evidence>
<dbReference type="EMBL" id="PKSG01000314">
    <property type="protein sequence ID" value="POR36517.1"/>
    <property type="molecule type" value="Genomic_DNA"/>
</dbReference>
<organism evidence="4 5">
    <name type="scientific">Tolypocladium paradoxum</name>
    <dbReference type="NCBI Taxonomy" id="94208"/>
    <lineage>
        <taxon>Eukaryota</taxon>
        <taxon>Fungi</taxon>
        <taxon>Dikarya</taxon>
        <taxon>Ascomycota</taxon>
        <taxon>Pezizomycotina</taxon>
        <taxon>Sordariomycetes</taxon>
        <taxon>Hypocreomycetidae</taxon>
        <taxon>Hypocreales</taxon>
        <taxon>Ophiocordycipitaceae</taxon>
        <taxon>Tolypocladium</taxon>
    </lineage>
</organism>
<accession>A0A2S4L292</accession>
<feature type="compositionally biased region" description="Acidic residues" evidence="2">
    <location>
        <begin position="1276"/>
        <end position="1285"/>
    </location>
</feature>
<feature type="compositionally biased region" description="Low complexity" evidence="2">
    <location>
        <begin position="638"/>
        <end position="649"/>
    </location>
</feature>
<dbReference type="Pfam" id="PF03215">
    <property type="entry name" value="Rad17"/>
    <property type="match status" value="1"/>
</dbReference>
<feature type="compositionally biased region" description="Polar residues" evidence="2">
    <location>
        <begin position="580"/>
        <end position="593"/>
    </location>
</feature>
<comment type="caution">
    <text evidence="4">The sequence shown here is derived from an EMBL/GenBank/DDBJ whole genome shotgun (WGS) entry which is preliminary data.</text>
</comment>
<feature type="compositionally biased region" description="Polar residues" evidence="2">
    <location>
        <begin position="549"/>
        <end position="558"/>
    </location>
</feature>
<feature type="compositionally biased region" description="Polar residues" evidence="2">
    <location>
        <begin position="498"/>
        <end position="525"/>
    </location>
</feature>
<feature type="region of interest" description="Disordered" evidence="2">
    <location>
        <begin position="1180"/>
        <end position="1229"/>
    </location>
</feature>
<feature type="domain" description="Checkpoint protein RAD24-like helical bundle" evidence="3">
    <location>
        <begin position="980"/>
        <end position="1083"/>
    </location>
</feature>
<evidence type="ECO:0000313" key="5">
    <source>
        <dbReference type="Proteomes" id="UP000237481"/>
    </source>
</evidence>
<feature type="region of interest" description="Disordered" evidence="2">
    <location>
        <begin position="636"/>
        <end position="666"/>
    </location>
</feature>
<dbReference type="Gene3D" id="3.40.50.300">
    <property type="entry name" value="P-loop containing nucleotide triphosphate hydrolases"/>
    <property type="match status" value="1"/>
</dbReference>